<dbReference type="PRINTS" id="PR00039">
    <property type="entry name" value="HTHLYSR"/>
</dbReference>
<dbReference type="Gene3D" id="3.40.190.290">
    <property type="match status" value="1"/>
</dbReference>
<keyword evidence="7" id="KW-1185">Reference proteome</keyword>
<feature type="domain" description="HTH lysR-type" evidence="5">
    <location>
        <begin position="1"/>
        <end position="58"/>
    </location>
</feature>
<keyword evidence="2" id="KW-0805">Transcription regulation</keyword>
<evidence type="ECO:0000256" key="4">
    <source>
        <dbReference type="ARBA" id="ARBA00023163"/>
    </source>
</evidence>
<gene>
    <name evidence="6" type="ORF">SAMN05216255_2212</name>
</gene>
<dbReference type="AlphaFoldDB" id="A0A239DFE3"/>
<dbReference type="Pfam" id="PF03466">
    <property type="entry name" value="LysR_substrate"/>
    <property type="match status" value="1"/>
</dbReference>
<dbReference type="PANTHER" id="PTHR30419">
    <property type="entry name" value="HTH-TYPE TRANSCRIPTIONAL REGULATOR YBHD"/>
    <property type="match status" value="1"/>
</dbReference>
<dbReference type="InterPro" id="IPR036390">
    <property type="entry name" value="WH_DNA-bd_sf"/>
</dbReference>
<dbReference type="PANTHER" id="PTHR30419:SF8">
    <property type="entry name" value="NITROGEN ASSIMILATION TRANSCRIPTIONAL ACTIVATOR-RELATED"/>
    <property type="match status" value="1"/>
</dbReference>
<dbReference type="Gene3D" id="1.10.10.10">
    <property type="entry name" value="Winged helix-like DNA-binding domain superfamily/Winged helix DNA-binding domain"/>
    <property type="match status" value="1"/>
</dbReference>
<evidence type="ECO:0000256" key="1">
    <source>
        <dbReference type="ARBA" id="ARBA00009437"/>
    </source>
</evidence>
<dbReference type="Pfam" id="PF00126">
    <property type="entry name" value="HTH_1"/>
    <property type="match status" value="1"/>
</dbReference>
<evidence type="ECO:0000259" key="5">
    <source>
        <dbReference type="PROSITE" id="PS50931"/>
    </source>
</evidence>
<evidence type="ECO:0000256" key="3">
    <source>
        <dbReference type="ARBA" id="ARBA00023125"/>
    </source>
</evidence>
<dbReference type="RefSeq" id="WP_089359757.1">
    <property type="nucleotide sequence ID" value="NZ_FZOG01000002.1"/>
</dbReference>
<dbReference type="InterPro" id="IPR050950">
    <property type="entry name" value="HTH-type_LysR_regulators"/>
</dbReference>
<organism evidence="6 7">
    <name type="scientific">Pseudomonas segetis</name>
    <dbReference type="NCBI Taxonomy" id="298908"/>
    <lineage>
        <taxon>Bacteria</taxon>
        <taxon>Pseudomonadati</taxon>
        <taxon>Pseudomonadota</taxon>
        <taxon>Gammaproteobacteria</taxon>
        <taxon>Pseudomonadales</taxon>
        <taxon>Pseudomonadaceae</taxon>
        <taxon>Pseudomonas</taxon>
    </lineage>
</organism>
<comment type="similarity">
    <text evidence="1">Belongs to the LysR transcriptional regulatory family.</text>
</comment>
<dbReference type="GO" id="GO:0005829">
    <property type="term" value="C:cytosol"/>
    <property type="evidence" value="ECO:0007669"/>
    <property type="project" value="TreeGrafter"/>
</dbReference>
<proteinExistence type="inferred from homology"/>
<dbReference type="FunFam" id="1.10.10.10:FF:000001">
    <property type="entry name" value="LysR family transcriptional regulator"/>
    <property type="match status" value="1"/>
</dbReference>
<dbReference type="PROSITE" id="PS50931">
    <property type="entry name" value="HTH_LYSR"/>
    <property type="match status" value="1"/>
</dbReference>
<dbReference type="Proteomes" id="UP000242915">
    <property type="component" value="Unassembled WGS sequence"/>
</dbReference>
<evidence type="ECO:0000256" key="2">
    <source>
        <dbReference type="ARBA" id="ARBA00023015"/>
    </source>
</evidence>
<dbReference type="SUPFAM" id="SSF46785">
    <property type="entry name" value="Winged helix' DNA-binding domain"/>
    <property type="match status" value="1"/>
</dbReference>
<keyword evidence="4" id="KW-0804">Transcription</keyword>
<dbReference type="InterPro" id="IPR005119">
    <property type="entry name" value="LysR_subst-bd"/>
</dbReference>
<dbReference type="EMBL" id="FZOG01000002">
    <property type="protein sequence ID" value="SNS30591.1"/>
    <property type="molecule type" value="Genomic_DNA"/>
</dbReference>
<keyword evidence="3" id="KW-0238">DNA-binding</keyword>
<evidence type="ECO:0000313" key="7">
    <source>
        <dbReference type="Proteomes" id="UP000242915"/>
    </source>
</evidence>
<reference evidence="7" key="1">
    <citation type="submission" date="2017-06" db="EMBL/GenBank/DDBJ databases">
        <authorList>
            <person name="Varghese N."/>
            <person name="Submissions S."/>
        </authorList>
    </citation>
    <scope>NUCLEOTIDE SEQUENCE [LARGE SCALE GENOMIC DNA]</scope>
    <source>
        <strain evidence="7">CIP 108523</strain>
    </source>
</reference>
<sequence>MDLRDLYYFEMVAVYGSLVRAADRVHKTQPALSKSIQRLETTLDTALFNREGRRMRLTPAGELLLLRARHLRLGVEETQREIQGFAKGTAGVVRLGCGPTAAEFLLPRLVEILLELAPELTLDLITGQNDLLVNSLRTGHVDLLISPLSAIDSEVFETHALLEDEVVVVASGDHPLLEKEVSLIDLCSCRWVLPAPSVATRRWLDNTFFNHHLDLPKIHIQTNSLSAMPRLITHTKLLSFISRHNLKLGHAGANLKEIVLKQTTMNRSFGLVRRREAYLSPPAAFVVDLLQREGKALFTAHCSQDI</sequence>
<dbReference type="InterPro" id="IPR000847">
    <property type="entry name" value="LysR_HTH_N"/>
</dbReference>
<dbReference type="GO" id="GO:0003700">
    <property type="term" value="F:DNA-binding transcription factor activity"/>
    <property type="evidence" value="ECO:0007669"/>
    <property type="project" value="InterPro"/>
</dbReference>
<accession>A0A239DFE3</accession>
<dbReference type="GO" id="GO:0003677">
    <property type="term" value="F:DNA binding"/>
    <property type="evidence" value="ECO:0007669"/>
    <property type="project" value="UniProtKB-KW"/>
</dbReference>
<dbReference type="InterPro" id="IPR036388">
    <property type="entry name" value="WH-like_DNA-bd_sf"/>
</dbReference>
<name>A0A239DFE3_9PSED</name>
<protein>
    <submittedName>
        <fullName evidence="6">Transcriptional regulator, LysR family</fullName>
    </submittedName>
</protein>
<evidence type="ECO:0000313" key="6">
    <source>
        <dbReference type="EMBL" id="SNS30591.1"/>
    </source>
</evidence>
<dbReference type="SUPFAM" id="SSF53850">
    <property type="entry name" value="Periplasmic binding protein-like II"/>
    <property type="match status" value="1"/>
</dbReference>